<keyword evidence="1" id="KW-0812">Transmembrane</keyword>
<name>A0A5E4GDA6_PRUDU</name>
<proteinExistence type="predicted"/>
<accession>A0A5E4GDA6</accession>
<keyword evidence="1" id="KW-0472">Membrane</keyword>
<feature type="transmembrane region" description="Helical" evidence="1">
    <location>
        <begin position="12"/>
        <end position="31"/>
    </location>
</feature>
<dbReference type="EMBL" id="CABIKO010000575">
    <property type="protein sequence ID" value="VVA37794.1"/>
    <property type="molecule type" value="Genomic_DNA"/>
</dbReference>
<protein>
    <submittedName>
        <fullName evidence="2">Uncharacterized protein</fullName>
    </submittedName>
</protein>
<reference evidence="3" key="1">
    <citation type="journal article" date="2020" name="Plant J.">
        <title>Transposons played a major role in the diversification between the closely related almond and peach genomes: results from the almond genome sequence.</title>
        <authorList>
            <person name="Alioto T."/>
            <person name="Alexiou K.G."/>
            <person name="Bardil A."/>
            <person name="Barteri F."/>
            <person name="Castanera R."/>
            <person name="Cruz F."/>
            <person name="Dhingra A."/>
            <person name="Duval H."/>
            <person name="Fernandez I Marti A."/>
            <person name="Frias L."/>
            <person name="Galan B."/>
            <person name="Garcia J.L."/>
            <person name="Howad W."/>
            <person name="Gomez-Garrido J."/>
            <person name="Gut M."/>
            <person name="Julca I."/>
            <person name="Morata J."/>
            <person name="Puigdomenech P."/>
            <person name="Ribeca P."/>
            <person name="Rubio Cabetas M.J."/>
            <person name="Vlasova A."/>
            <person name="Wirthensohn M."/>
            <person name="Garcia-Mas J."/>
            <person name="Gabaldon T."/>
            <person name="Casacuberta J.M."/>
            <person name="Arus P."/>
        </authorList>
    </citation>
    <scope>NUCLEOTIDE SEQUENCE [LARGE SCALE GENOMIC DNA]</scope>
    <source>
        <strain evidence="3">cv. Texas</strain>
    </source>
</reference>
<feature type="transmembrane region" description="Helical" evidence="1">
    <location>
        <begin position="92"/>
        <end position="113"/>
    </location>
</feature>
<keyword evidence="1" id="KW-1133">Transmembrane helix</keyword>
<evidence type="ECO:0000313" key="2">
    <source>
        <dbReference type="EMBL" id="VVA37794.1"/>
    </source>
</evidence>
<dbReference type="Proteomes" id="UP000327085">
    <property type="component" value="Chromosome 8"/>
</dbReference>
<dbReference type="AlphaFoldDB" id="A0A5E4GDA6"/>
<gene>
    <name evidence="2" type="ORF">ALMOND_2B026213</name>
</gene>
<sequence>MPEMCHKPVSDLFFLLISGLWVLGLWLRGGHGGIAGGGGRRKSQGWMGSGFMGPRVLGCGSLVVGSWWSWGNRGGWREKKIAGGGGRRKSQGWMSSGFMGAGVLGCGFVVVMGESQGVEGEEYRRGG</sequence>
<evidence type="ECO:0000256" key="1">
    <source>
        <dbReference type="SAM" id="Phobius"/>
    </source>
</evidence>
<dbReference type="InParanoid" id="A0A5E4GDA6"/>
<dbReference type="Gramene" id="VVA37794">
    <property type="protein sequence ID" value="VVA37794"/>
    <property type="gene ID" value="Prudul26B026213"/>
</dbReference>
<feature type="transmembrane region" description="Helical" evidence="1">
    <location>
        <begin position="51"/>
        <end position="71"/>
    </location>
</feature>
<organism evidence="2 3">
    <name type="scientific">Prunus dulcis</name>
    <name type="common">Almond</name>
    <name type="synonym">Amygdalus dulcis</name>
    <dbReference type="NCBI Taxonomy" id="3755"/>
    <lineage>
        <taxon>Eukaryota</taxon>
        <taxon>Viridiplantae</taxon>
        <taxon>Streptophyta</taxon>
        <taxon>Embryophyta</taxon>
        <taxon>Tracheophyta</taxon>
        <taxon>Spermatophyta</taxon>
        <taxon>Magnoliopsida</taxon>
        <taxon>eudicotyledons</taxon>
        <taxon>Gunneridae</taxon>
        <taxon>Pentapetalae</taxon>
        <taxon>rosids</taxon>
        <taxon>fabids</taxon>
        <taxon>Rosales</taxon>
        <taxon>Rosaceae</taxon>
        <taxon>Amygdaloideae</taxon>
        <taxon>Amygdaleae</taxon>
        <taxon>Prunus</taxon>
    </lineage>
</organism>
<evidence type="ECO:0000313" key="3">
    <source>
        <dbReference type="Proteomes" id="UP000327085"/>
    </source>
</evidence>